<dbReference type="EMBL" id="BOQL01000082">
    <property type="protein sequence ID" value="GIM79457.1"/>
    <property type="molecule type" value="Genomic_DNA"/>
</dbReference>
<proteinExistence type="predicted"/>
<accession>A0A919SY22</accession>
<dbReference type="RefSeq" id="WP_212994380.1">
    <property type="nucleotide sequence ID" value="NZ_BAABEA010000048.1"/>
</dbReference>
<evidence type="ECO:0000313" key="3">
    <source>
        <dbReference type="Proteomes" id="UP000681340"/>
    </source>
</evidence>
<dbReference type="InterPro" id="IPR006311">
    <property type="entry name" value="TAT_signal"/>
</dbReference>
<keyword evidence="3" id="KW-1185">Reference proteome</keyword>
<dbReference type="Proteomes" id="UP000681340">
    <property type="component" value="Unassembled WGS sequence"/>
</dbReference>
<feature type="chain" id="PRO_5037018906" evidence="1">
    <location>
        <begin position="28"/>
        <end position="371"/>
    </location>
</feature>
<name>A0A919SY22_9ACTN</name>
<sequence length="371" mass="39105">MNRRGFLTVAAGVPLAAAGLTTSPAFAAAVPPRGRVTGLLVRDPLLVRDVSAGRLRGFVQPLTWAEAQPEPGGDLSGAALLKLRAATDLARERGYQRLKLRLLAGWQSPGWALALGGGPMRDWEDPGAVEPDRYDVPVWWAEEFLAAYNAFLPELAAALGDEPLWGEVTVSGTCTVFAEPCIKQLGVAANRDQALANGYTAAADRAALETVIAAHHDAFSPMGITSSVAYNPWQFIDPATGRMATDAAVTVELMDHQRATMGTSGVWENNSLIARRTDGGLEQARPDYQGMYDHMIAGAAAGHPIQFQTATLAKIQAAGGTAEATASWVAEHGGISVELPRGWEQDTAAIGVARACELNQQMAVNAAATLG</sequence>
<evidence type="ECO:0000256" key="1">
    <source>
        <dbReference type="SAM" id="SignalP"/>
    </source>
</evidence>
<dbReference type="PROSITE" id="PS51318">
    <property type="entry name" value="TAT"/>
    <property type="match status" value="1"/>
</dbReference>
<comment type="caution">
    <text evidence="2">The sequence shown here is derived from an EMBL/GenBank/DDBJ whole genome shotgun (WGS) entry which is preliminary data.</text>
</comment>
<feature type="signal peptide" evidence="1">
    <location>
        <begin position="1"/>
        <end position="27"/>
    </location>
</feature>
<reference evidence="2" key="1">
    <citation type="submission" date="2021-03" db="EMBL/GenBank/DDBJ databases">
        <title>Whole genome shotgun sequence of Actinoplanes auranticolor NBRC 12245.</title>
        <authorList>
            <person name="Komaki H."/>
            <person name="Tamura T."/>
        </authorList>
    </citation>
    <scope>NUCLEOTIDE SEQUENCE</scope>
    <source>
        <strain evidence="2">NBRC 12245</strain>
    </source>
</reference>
<gene>
    <name evidence="2" type="ORF">Aau02nite_85880</name>
</gene>
<evidence type="ECO:0000313" key="2">
    <source>
        <dbReference type="EMBL" id="GIM79457.1"/>
    </source>
</evidence>
<protein>
    <submittedName>
        <fullName evidence="2">Uncharacterized protein</fullName>
    </submittedName>
</protein>
<organism evidence="2 3">
    <name type="scientific">Actinoplanes auranticolor</name>
    <dbReference type="NCBI Taxonomy" id="47988"/>
    <lineage>
        <taxon>Bacteria</taxon>
        <taxon>Bacillati</taxon>
        <taxon>Actinomycetota</taxon>
        <taxon>Actinomycetes</taxon>
        <taxon>Micromonosporales</taxon>
        <taxon>Micromonosporaceae</taxon>
        <taxon>Actinoplanes</taxon>
    </lineage>
</organism>
<dbReference type="AlphaFoldDB" id="A0A919SY22"/>
<keyword evidence="1" id="KW-0732">Signal</keyword>